<evidence type="ECO:0000313" key="3">
    <source>
        <dbReference type="Proteomes" id="UP001431209"/>
    </source>
</evidence>
<dbReference type="PROSITE" id="PS50132">
    <property type="entry name" value="RGS"/>
    <property type="match status" value="1"/>
</dbReference>
<dbReference type="Proteomes" id="UP001431209">
    <property type="component" value="Unassembled WGS sequence"/>
</dbReference>
<dbReference type="InterPro" id="IPR036305">
    <property type="entry name" value="RGS_sf"/>
</dbReference>
<dbReference type="SUPFAM" id="SSF48097">
    <property type="entry name" value="Regulator of G-protein signaling, RGS"/>
    <property type="match status" value="1"/>
</dbReference>
<dbReference type="Gene3D" id="1.10.167.10">
    <property type="entry name" value="Regulator of G-protein Signalling 4, domain 2"/>
    <property type="match status" value="1"/>
</dbReference>
<dbReference type="AlphaFoldDB" id="A0AAW2ZGZ7"/>
<protein>
    <recommendedName>
        <fullName evidence="1">RGS domain-containing protein</fullName>
    </recommendedName>
</protein>
<feature type="domain" description="RGS" evidence="1">
    <location>
        <begin position="147"/>
        <end position="266"/>
    </location>
</feature>
<dbReference type="PANTHER" id="PTHR10845:SF192">
    <property type="entry name" value="DOUBLE HIT, ISOFORM B"/>
    <property type="match status" value="1"/>
</dbReference>
<dbReference type="SMART" id="SM00315">
    <property type="entry name" value="RGS"/>
    <property type="match status" value="1"/>
</dbReference>
<dbReference type="InterPro" id="IPR016137">
    <property type="entry name" value="RGS"/>
</dbReference>
<organism evidence="2 3">
    <name type="scientific">Acrasis kona</name>
    <dbReference type="NCBI Taxonomy" id="1008807"/>
    <lineage>
        <taxon>Eukaryota</taxon>
        <taxon>Discoba</taxon>
        <taxon>Heterolobosea</taxon>
        <taxon>Tetramitia</taxon>
        <taxon>Eutetramitia</taxon>
        <taxon>Acrasidae</taxon>
        <taxon>Acrasis</taxon>
    </lineage>
</organism>
<dbReference type="Pfam" id="PF00615">
    <property type="entry name" value="RGS"/>
    <property type="match status" value="1"/>
</dbReference>
<comment type="caution">
    <text evidence="2">The sequence shown here is derived from an EMBL/GenBank/DDBJ whole genome shotgun (WGS) entry which is preliminary data.</text>
</comment>
<keyword evidence="3" id="KW-1185">Reference proteome</keyword>
<evidence type="ECO:0000313" key="2">
    <source>
        <dbReference type="EMBL" id="KAL0488273.1"/>
    </source>
</evidence>
<evidence type="ECO:0000259" key="1">
    <source>
        <dbReference type="PROSITE" id="PS50132"/>
    </source>
</evidence>
<dbReference type="EMBL" id="JAOPGA020001423">
    <property type="protein sequence ID" value="KAL0488273.1"/>
    <property type="molecule type" value="Genomic_DNA"/>
</dbReference>
<dbReference type="PANTHER" id="PTHR10845">
    <property type="entry name" value="REGULATOR OF G PROTEIN SIGNALING"/>
    <property type="match status" value="1"/>
</dbReference>
<name>A0AAW2ZGZ7_9EUKA</name>
<dbReference type="InterPro" id="IPR044926">
    <property type="entry name" value="RGS_subdomain_2"/>
</dbReference>
<accession>A0AAW2ZGZ7</accession>
<sequence>MVSVWDENNYLSKEFCVIDRASPLKYLPIMVYRAMTSKYVGQDSPFAPQGLNNHRVPAVFLIHNGIVLNEFRYLHQGDRADFIRVMIDPDNTGDNELLLVKRSELVCDDLYCSLPSSVAIKPPQDRTKSCLPPRSSKSANKEENEITLQQILDNPVMLRYFHLYAAKQYCPENLFFYQEVNFKYKLNFDDTERRAKGQNICTIFFDADSVYEINVKEKSKKDVVEQLEQNKPEFELFDPLVKELEDHVLVHLYANFTESDLFQEMLTKTSNKNKK</sequence>
<gene>
    <name evidence="2" type="ORF">AKO1_001633</name>
</gene>
<proteinExistence type="predicted"/>
<dbReference type="CDD" id="cd07440">
    <property type="entry name" value="RGS"/>
    <property type="match status" value="1"/>
</dbReference>
<reference evidence="2 3" key="1">
    <citation type="submission" date="2024-03" db="EMBL/GenBank/DDBJ databases">
        <title>The Acrasis kona genome and developmental transcriptomes reveal deep origins of eukaryotic multicellular pathways.</title>
        <authorList>
            <person name="Sheikh S."/>
            <person name="Fu C.-J."/>
            <person name="Brown M.W."/>
            <person name="Baldauf S.L."/>
        </authorList>
    </citation>
    <scope>NUCLEOTIDE SEQUENCE [LARGE SCALE GENOMIC DNA]</scope>
    <source>
        <strain evidence="2 3">ATCC MYA-3509</strain>
    </source>
</reference>